<keyword evidence="3" id="KW-1185">Reference proteome</keyword>
<evidence type="ECO:0000313" key="3">
    <source>
        <dbReference type="Proteomes" id="UP001386972"/>
    </source>
</evidence>
<feature type="transmembrane region" description="Helical" evidence="1">
    <location>
        <begin position="76"/>
        <end position="99"/>
    </location>
</feature>
<keyword evidence="1" id="KW-0472">Membrane</keyword>
<dbReference type="RefSeq" id="WP_340610037.1">
    <property type="nucleotide sequence ID" value="NZ_JBBNAW010000001.1"/>
</dbReference>
<keyword evidence="1" id="KW-0812">Transmembrane</keyword>
<comment type="caution">
    <text evidence="2">The sequence shown here is derived from an EMBL/GenBank/DDBJ whole genome shotgun (WGS) entry which is preliminary data.</text>
</comment>
<gene>
    <name evidence="2" type="ORF">WLF18_01680</name>
</gene>
<accession>A0ABU8ZU05</accession>
<evidence type="ECO:0000313" key="2">
    <source>
        <dbReference type="EMBL" id="MEK2607820.1"/>
    </source>
</evidence>
<name>A0ABU8ZU05_9PSED</name>
<evidence type="ECO:0000256" key="1">
    <source>
        <dbReference type="SAM" id="Phobius"/>
    </source>
</evidence>
<sequence>MNVALQSRSVYDVWEDTSPYVKQAATRCSAFFVTENLDTSFSAPISEEALLIKIGVYTGVQSEGALSLMSAFRKDLFVTITLPLLGMGLAVLALLGGSFSYTWSSYTRLDDAIGPLETTTAALTENTKQTKALVDEIRQMQKQARDDRETDRQQTKVDMEKLNDLLQELRFGQSATNEALKRIR</sequence>
<dbReference type="Proteomes" id="UP001386972">
    <property type="component" value="Unassembled WGS sequence"/>
</dbReference>
<proteinExistence type="predicted"/>
<keyword evidence="1" id="KW-1133">Transmembrane helix</keyword>
<organism evidence="2 3">
    <name type="scientific">Pseudomonas shirazensis</name>
    <dbReference type="NCBI Taxonomy" id="2745494"/>
    <lineage>
        <taxon>Bacteria</taxon>
        <taxon>Pseudomonadati</taxon>
        <taxon>Pseudomonadota</taxon>
        <taxon>Gammaproteobacteria</taxon>
        <taxon>Pseudomonadales</taxon>
        <taxon>Pseudomonadaceae</taxon>
        <taxon>Pseudomonas</taxon>
    </lineage>
</organism>
<evidence type="ECO:0008006" key="4">
    <source>
        <dbReference type="Google" id="ProtNLM"/>
    </source>
</evidence>
<protein>
    <recommendedName>
        <fullName evidence="4">Methyl-accepting chemotaxis protein</fullName>
    </recommendedName>
</protein>
<dbReference type="EMBL" id="JBBNAW010000001">
    <property type="protein sequence ID" value="MEK2607820.1"/>
    <property type="molecule type" value="Genomic_DNA"/>
</dbReference>
<reference evidence="2 3" key="1">
    <citation type="submission" date="2024-03" db="EMBL/GenBank/DDBJ databases">
        <title>Screening, Identification and Application of a Plant Lactobacillus Strain.</title>
        <authorList>
            <person name="Li Y.L."/>
        </authorList>
    </citation>
    <scope>NUCLEOTIDE SEQUENCE [LARGE SCALE GENOMIC DNA]</scope>
    <source>
        <strain evidence="2 3">JDB</strain>
    </source>
</reference>